<evidence type="ECO:0000313" key="2">
    <source>
        <dbReference type="Proteomes" id="UP001488838"/>
    </source>
</evidence>
<comment type="caution">
    <text evidence="1">The sequence shown here is derived from an EMBL/GenBank/DDBJ whole genome shotgun (WGS) entry which is preliminary data.</text>
</comment>
<feature type="non-terminal residue" evidence="1">
    <location>
        <position position="111"/>
    </location>
</feature>
<name>A0AAW0K410_MYOGA</name>
<dbReference type="AlphaFoldDB" id="A0AAW0K410"/>
<dbReference type="EMBL" id="JBBHLL010000006">
    <property type="protein sequence ID" value="KAK7833625.1"/>
    <property type="molecule type" value="Genomic_DNA"/>
</dbReference>
<proteinExistence type="predicted"/>
<protein>
    <submittedName>
        <fullName evidence="1">Uncharacterized protein</fullName>
    </submittedName>
</protein>
<dbReference type="SUPFAM" id="SSF48592">
    <property type="entry name" value="GroEL equatorial domain-like"/>
    <property type="match status" value="1"/>
</dbReference>
<organism evidence="1 2">
    <name type="scientific">Myodes glareolus</name>
    <name type="common">Bank vole</name>
    <name type="synonym">Clethrionomys glareolus</name>
    <dbReference type="NCBI Taxonomy" id="447135"/>
    <lineage>
        <taxon>Eukaryota</taxon>
        <taxon>Metazoa</taxon>
        <taxon>Chordata</taxon>
        <taxon>Craniata</taxon>
        <taxon>Vertebrata</taxon>
        <taxon>Euteleostomi</taxon>
        <taxon>Mammalia</taxon>
        <taxon>Eutheria</taxon>
        <taxon>Euarchontoglires</taxon>
        <taxon>Glires</taxon>
        <taxon>Rodentia</taxon>
        <taxon>Myomorpha</taxon>
        <taxon>Muroidea</taxon>
        <taxon>Cricetidae</taxon>
        <taxon>Arvicolinae</taxon>
        <taxon>Myodes</taxon>
    </lineage>
</organism>
<dbReference type="Proteomes" id="UP001488838">
    <property type="component" value="Unassembled WGS sequence"/>
</dbReference>
<dbReference type="InterPro" id="IPR027413">
    <property type="entry name" value="GROEL-like_equatorial_sf"/>
</dbReference>
<evidence type="ECO:0000313" key="1">
    <source>
        <dbReference type="EMBL" id="KAK7833625.1"/>
    </source>
</evidence>
<dbReference type="Gene3D" id="1.10.560.10">
    <property type="entry name" value="GroEL-like equatorial domain"/>
    <property type="match status" value="1"/>
</dbReference>
<accession>A0AAW0K410</accession>
<sequence length="111" mass="11954">MLKCSQATGAAVADDFVLGVDCSLFWCIPALDSLKDDNKDQEIECENTVEKGILDPTKVVRTALLIAARMASLLITAEVVVTEIPTEEMDPAMVGMGAHYDMDSNSRSSQS</sequence>
<keyword evidence="2" id="KW-1185">Reference proteome</keyword>
<gene>
    <name evidence="1" type="ORF">U0070_020646</name>
</gene>
<reference evidence="1 2" key="1">
    <citation type="journal article" date="2023" name="bioRxiv">
        <title>Conserved and derived expression patterns and positive selection on dental genes reveal complex evolutionary context of ever-growing rodent molars.</title>
        <authorList>
            <person name="Calamari Z.T."/>
            <person name="Song A."/>
            <person name="Cohen E."/>
            <person name="Akter M."/>
            <person name="Roy R.D."/>
            <person name="Hallikas O."/>
            <person name="Christensen M.M."/>
            <person name="Li P."/>
            <person name="Marangoni P."/>
            <person name="Jernvall J."/>
            <person name="Klein O.D."/>
        </authorList>
    </citation>
    <scope>NUCLEOTIDE SEQUENCE [LARGE SCALE GENOMIC DNA]</scope>
    <source>
        <strain evidence="1">V071</strain>
    </source>
</reference>